<keyword evidence="2" id="KW-1185">Reference proteome</keyword>
<reference evidence="1 2" key="1">
    <citation type="journal article" date="2022" name="DNA Res.">
        <title>Chromosomal-level genome assembly of the orchid tree Bauhinia variegata (Leguminosae; Cercidoideae) supports the allotetraploid origin hypothesis of Bauhinia.</title>
        <authorList>
            <person name="Zhong Y."/>
            <person name="Chen Y."/>
            <person name="Zheng D."/>
            <person name="Pang J."/>
            <person name="Liu Y."/>
            <person name="Luo S."/>
            <person name="Meng S."/>
            <person name="Qian L."/>
            <person name="Wei D."/>
            <person name="Dai S."/>
            <person name="Zhou R."/>
        </authorList>
    </citation>
    <scope>NUCLEOTIDE SEQUENCE [LARGE SCALE GENOMIC DNA]</scope>
    <source>
        <strain evidence="1">BV-YZ2020</strain>
    </source>
</reference>
<protein>
    <submittedName>
        <fullName evidence="1">Uncharacterized protein</fullName>
    </submittedName>
</protein>
<proteinExistence type="predicted"/>
<sequence>MNGSGWESGCKQHPNDKQVPGGVCSSCLREKLAQLCVDSTKPTQMDHFDTSLLSAQSKHAPSLSSSVSYRRRHHRNASDVMVDSVPRNNSSKLAGFNKSRSLAFASRSQGRDVNLNGVYGRKKNGFWSKLLKLTGKGTKVPLMHSATIIREPRA</sequence>
<gene>
    <name evidence="1" type="ORF">L6164_025178</name>
</gene>
<dbReference type="Proteomes" id="UP000828941">
    <property type="component" value="Chromosome 10"/>
</dbReference>
<evidence type="ECO:0000313" key="2">
    <source>
        <dbReference type="Proteomes" id="UP000828941"/>
    </source>
</evidence>
<comment type="caution">
    <text evidence="1">The sequence shown here is derived from an EMBL/GenBank/DDBJ whole genome shotgun (WGS) entry which is preliminary data.</text>
</comment>
<organism evidence="1 2">
    <name type="scientific">Bauhinia variegata</name>
    <name type="common">Purple orchid tree</name>
    <name type="synonym">Phanera variegata</name>
    <dbReference type="NCBI Taxonomy" id="167791"/>
    <lineage>
        <taxon>Eukaryota</taxon>
        <taxon>Viridiplantae</taxon>
        <taxon>Streptophyta</taxon>
        <taxon>Embryophyta</taxon>
        <taxon>Tracheophyta</taxon>
        <taxon>Spermatophyta</taxon>
        <taxon>Magnoliopsida</taxon>
        <taxon>eudicotyledons</taxon>
        <taxon>Gunneridae</taxon>
        <taxon>Pentapetalae</taxon>
        <taxon>rosids</taxon>
        <taxon>fabids</taxon>
        <taxon>Fabales</taxon>
        <taxon>Fabaceae</taxon>
        <taxon>Cercidoideae</taxon>
        <taxon>Cercideae</taxon>
        <taxon>Bauhiniinae</taxon>
        <taxon>Bauhinia</taxon>
    </lineage>
</organism>
<evidence type="ECO:0000313" key="1">
    <source>
        <dbReference type="EMBL" id="KAI4317297.1"/>
    </source>
</evidence>
<dbReference type="EMBL" id="CM039435">
    <property type="protein sequence ID" value="KAI4317297.1"/>
    <property type="molecule type" value="Genomic_DNA"/>
</dbReference>
<accession>A0ACB9M168</accession>
<name>A0ACB9M168_BAUVA</name>